<dbReference type="GO" id="GO:0055085">
    <property type="term" value="P:transmembrane transport"/>
    <property type="evidence" value="ECO:0007669"/>
    <property type="project" value="InterPro"/>
</dbReference>
<sequence length="296" mass="32647">MEGNGSGVRAHSPQSFGVLGVLLWAGIVSTLYRFFHWNIFANDSTFVGLHNFSVLIHQPIFWRSLLNTAYYVVLVVPVTTLLALALALLLREARNLRGGGFSQALVFLPHVTPVVATSIIWVWIFDPNFGLANAVLRLLHLPQLGWLASVHWALPAVMIYTVWHSVGLYTVLFLAGLSTLPKQVMEAAQLDGARGWLAFRRVVLPLISPITFFVIVLATINTMQTFSQIYTLTGGPHGGAGGPAFSTTTDSLLIYQTAFLYDHFSLGSAMSLVLFVLILGMTLIQKLIADRMVFYR</sequence>
<feature type="transmembrane region" description="Helical" evidence="7">
    <location>
        <begin position="16"/>
        <end position="35"/>
    </location>
</feature>
<evidence type="ECO:0000256" key="4">
    <source>
        <dbReference type="ARBA" id="ARBA00022692"/>
    </source>
</evidence>
<dbReference type="PANTHER" id="PTHR30193">
    <property type="entry name" value="ABC TRANSPORTER PERMEASE PROTEIN"/>
    <property type="match status" value="1"/>
</dbReference>
<feature type="transmembrane region" description="Helical" evidence="7">
    <location>
        <begin position="102"/>
        <end position="124"/>
    </location>
</feature>
<accession>A0A7Y0L662</accession>
<feature type="transmembrane region" description="Helical" evidence="7">
    <location>
        <begin position="198"/>
        <end position="220"/>
    </location>
</feature>
<keyword evidence="4 7" id="KW-0812">Transmembrane</keyword>
<comment type="subcellular location">
    <subcellularLocation>
        <location evidence="1 7">Cell membrane</location>
        <topology evidence="1 7">Multi-pass membrane protein</topology>
    </subcellularLocation>
</comment>
<evidence type="ECO:0000259" key="8">
    <source>
        <dbReference type="PROSITE" id="PS50928"/>
    </source>
</evidence>
<dbReference type="Proteomes" id="UP000533476">
    <property type="component" value="Unassembled WGS sequence"/>
</dbReference>
<keyword evidence="10" id="KW-1185">Reference proteome</keyword>
<dbReference type="SUPFAM" id="SSF161098">
    <property type="entry name" value="MetI-like"/>
    <property type="match status" value="1"/>
</dbReference>
<dbReference type="EMBL" id="JABBVZ010000042">
    <property type="protein sequence ID" value="NMP23175.1"/>
    <property type="molecule type" value="Genomic_DNA"/>
</dbReference>
<feature type="transmembrane region" description="Helical" evidence="7">
    <location>
        <begin position="69"/>
        <end position="90"/>
    </location>
</feature>
<evidence type="ECO:0000256" key="2">
    <source>
        <dbReference type="ARBA" id="ARBA00022448"/>
    </source>
</evidence>
<keyword evidence="6 7" id="KW-0472">Membrane</keyword>
<dbReference type="PROSITE" id="PS50928">
    <property type="entry name" value="ABC_TM1"/>
    <property type="match status" value="1"/>
</dbReference>
<dbReference type="InterPro" id="IPR051393">
    <property type="entry name" value="ABC_transporter_permease"/>
</dbReference>
<evidence type="ECO:0000256" key="6">
    <source>
        <dbReference type="ARBA" id="ARBA00023136"/>
    </source>
</evidence>
<dbReference type="InterPro" id="IPR000515">
    <property type="entry name" value="MetI-like"/>
</dbReference>
<evidence type="ECO:0000256" key="1">
    <source>
        <dbReference type="ARBA" id="ARBA00004651"/>
    </source>
</evidence>
<feature type="transmembrane region" description="Helical" evidence="7">
    <location>
        <begin position="269"/>
        <end position="289"/>
    </location>
</feature>
<proteinExistence type="inferred from homology"/>
<keyword evidence="3" id="KW-1003">Cell membrane</keyword>
<feature type="transmembrane region" description="Helical" evidence="7">
    <location>
        <begin position="144"/>
        <end position="177"/>
    </location>
</feature>
<keyword evidence="2 7" id="KW-0813">Transport</keyword>
<comment type="similarity">
    <text evidence="7">Belongs to the binding-protein-dependent transport system permease family.</text>
</comment>
<evidence type="ECO:0000313" key="9">
    <source>
        <dbReference type="EMBL" id="NMP23175.1"/>
    </source>
</evidence>
<reference evidence="9 10" key="1">
    <citation type="submission" date="2020-04" db="EMBL/GenBank/DDBJ databases">
        <authorList>
            <person name="Zhang R."/>
            <person name="Schippers A."/>
        </authorList>
    </citation>
    <scope>NUCLEOTIDE SEQUENCE [LARGE SCALE GENOMIC DNA]</scope>
    <source>
        <strain evidence="9 10">DSM 109850</strain>
    </source>
</reference>
<protein>
    <submittedName>
        <fullName evidence="9">Sugar ABC transporter permease</fullName>
    </submittedName>
</protein>
<organism evidence="9 10">
    <name type="scientific">Sulfobacillus harzensis</name>
    <dbReference type="NCBI Taxonomy" id="2729629"/>
    <lineage>
        <taxon>Bacteria</taxon>
        <taxon>Bacillati</taxon>
        <taxon>Bacillota</taxon>
        <taxon>Clostridia</taxon>
        <taxon>Eubacteriales</taxon>
        <taxon>Clostridiales Family XVII. Incertae Sedis</taxon>
        <taxon>Sulfobacillus</taxon>
    </lineage>
</organism>
<keyword evidence="5 7" id="KW-1133">Transmembrane helix</keyword>
<feature type="domain" description="ABC transmembrane type-1" evidence="8">
    <location>
        <begin position="65"/>
        <end position="285"/>
    </location>
</feature>
<dbReference type="AlphaFoldDB" id="A0A7Y0L662"/>
<gene>
    <name evidence="9" type="ORF">HIJ39_12570</name>
</gene>
<dbReference type="Gene3D" id="1.10.3720.10">
    <property type="entry name" value="MetI-like"/>
    <property type="match status" value="1"/>
</dbReference>
<comment type="caution">
    <text evidence="9">The sequence shown here is derived from an EMBL/GenBank/DDBJ whole genome shotgun (WGS) entry which is preliminary data.</text>
</comment>
<dbReference type="GO" id="GO:0005886">
    <property type="term" value="C:plasma membrane"/>
    <property type="evidence" value="ECO:0007669"/>
    <property type="project" value="UniProtKB-SubCell"/>
</dbReference>
<evidence type="ECO:0000313" key="10">
    <source>
        <dbReference type="Proteomes" id="UP000533476"/>
    </source>
</evidence>
<evidence type="ECO:0000256" key="5">
    <source>
        <dbReference type="ARBA" id="ARBA00022989"/>
    </source>
</evidence>
<dbReference type="CDD" id="cd06261">
    <property type="entry name" value="TM_PBP2"/>
    <property type="match status" value="1"/>
</dbReference>
<dbReference type="PANTHER" id="PTHR30193:SF37">
    <property type="entry name" value="INNER MEMBRANE ABC TRANSPORTER PERMEASE PROTEIN YCJO"/>
    <property type="match status" value="1"/>
</dbReference>
<name>A0A7Y0L662_9FIRM</name>
<dbReference type="Pfam" id="PF00528">
    <property type="entry name" value="BPD_transp_1"/>
    <property type="match status" value="1"/>
</dbReference>
<evidence type="ECO:0000256" key="7">
    <source>
        <dbReference type="RuleBase" id="RU363032"/>
    </source>
</evidence>
<dbReference type="InterPro" id="IPR035906">
    <property type="entry name" value="MetI-like_sf"/>
</dbReference>
<evidence type="ECO:0000256" key="3">
    <source>
        <dbReference type="ARBA" id="ARBA00022475"/>
    </source>
</evidence>
<dbReference type="RefSeq" id="WP_169100217.1">
    <property type="nucleotide sequence ID" value="NZ_JABBVZ010000042.1"/>
</dbReference>